<feature type="domain" description="Phosphoribosyltransferase" evidence="2">
    <location>
        <begin position="156"/>
        <end position="224"/>
    </location>
</feature>
<dbReference type="SUPFAM" id="SSF53271">
    <property type="entry name" value="PRTase-like"/>
    <property type="match status" value="1"/>
</dbReference>
<dbReference type="PANTHER" id="PTHR47505">
    <property type="entry name" value="DNA UTILIZATION PROTEIN YHGH"/>
    <property type="match status" value="1"/>
</dbReference>
<dbReference type="Proteomes" id="UP000196074">
    <property type="component" value="Unassembled WGS sequence"/>
</dbReference>
<comment type="similarity">
    <text evidence="1">Belongs to the ComF/GntX family.</text>
</comment>
<dbReference type="EMBL" id="NFLC01000013">
    <property type="protein sequence ID" value="OUQ10022.1"/>
    <property type="molecule type" value="Genomic_DNA"/>
</dbReference>
<organism evidence="4 5">
    <name type="scientific">Enterococcus cecorum</name>
    <dbReference type="NCBI Taxonomy" id="44008"/>
    <lineage>
        <taxon>Bacteria</taxon>
        <taxon>Bacillati</taxon>
        <taxon>Bacillota</taxon>
        <taxon>Bacilli</taxon>
        <taxon>Lactobacillales</taxon>
        <taxon>Enterococcaceae</taxon>
        <taxon>Enterococcus</taxon>
    </lineage>
</organism>
<dbReference type="Gene3D" id="3.40.50.2020">
    <property type="match status" value="1"/>
</dbReference>
<dbReference type="Proteomes" id="UP001255696">
    <property type="component" value="Unassembled WGS sequence"/>
</dbReference>
<dbReference type="AlphaFoldDB" id="A0A1Y4QZU4"/>
<evidence type="ECO:0000313" key="5">
    <source>
        <dbReference type="Proteomes" id="UP000196074"/>
    </source>
</evidence>
<reference evidence="3" key="3">
    <citation type="submission" date="2023-03" db="EMBL/GenBank/DDBJ databases">
        <authorList>
            <person name="Shen W."/>
            <person name="Cai J."/>
        </authorList>
    </citation>
    <scope>NUCLEOTIDE SEQUENCE</scope>
    <source>
        <strain evidence="3">B245-2</strain>
    </source>
</reference>
<accession>A0A1Y4QZU4</accession>
<dbReference type="CDD" id="cd06223">
    <property type="entry name" value="PRTases_typeI"/>
    <property type="match status" value="1"/>
</dbReference>
<dbReference type="InterPro" id="IPR051910">
    <property type="entry name" value="ComF/GntX_DNA_util-trans"/>
</dbReference>
<reference evidence="5" key="1">
    <citation type="submission" date="2017-04" db="EMBL/GenBank/DDBJ databases">
        <title>Function of individual gut microbiota members based on whole genome sequencing of pure cultures obtained from chicken caecum.</title>
        <authorList>
            <person name="Medvecky M."/>
            <person name="Cejkova D."/>
            <person name="Polansky O."/>
            <person name="Karasova D."/>
            <person name="Kubasova T."/>
            <person name="Cizek A."/>
            <person name="Rychlik I."/>
        </authorList>
    </citation>
    <scope>NUCLEOTIDE SEQUENCE [LARGE SCALE GENOMIC DNA]</scope>
    <source>
        <strain evidence="5">An144</strain>
    </source>
</reference>
<reference evidence="4" key="2">
    <citation type="journal article" date="2018" name="BMC Genomics">
        <title>Whole genome sequencing and function prediction of 133 gut anaerobes isolated from chicken caecum in pure cultures.</title>
        <authorList>
            <person name="Medvecky M."/>
            <person name="Cejkova D."/>
            <person name="Polansky O."/>
            <person name="Karasova D."/>
            <person name="Kubasova T."/>
            <person name="Cizek A."/>
            <person name="Rychlik I."/>
        </authorList>
    </citation>
    <scope>NUCLEOTIDE SEQUENCE</scope>
    <source>
        <strain evidence="4">An144</strain>
    </source>
</reference>
<sequence>MKCSYCQQAIIRNLTVKELLFPFLLESSELCPLCQKMFQPIKAGCEKCQKEGITGVCHECKRWQKLYPSYDFHQEAIFKYNDGFAEWIEQYKYLGHFELRKTFAPRVKKLLKHDSNAIVCPIPLSEKRQQTRGFNQVEAILSEADIAYECLLKRKLDMTAQAKKTREERLLMPQPFEVNVDKNKIMNQEIILVDDVYTTGRTMFYAAECLLPYQPKKIRTFTLAR</sequence>
<dbReference type="RefSeq" id="WP_087215062.1">
    <property type="nucleotide sequence ID" value="NZ_AP035890.1"/>
</dbReference>
<dbReference type="GO" id="GO:0016757">
    <property type="term" value="F:glycosyltransferase activity"/>
    <property type="evidence" value="ECO:0007669"/>
    <property type="project" value="UniProtKB-KW"/>
</dbReference>
<keyword evidence="4" id="KW-0808">Transferase</keyword>
<gene>
    <name evidence="4" type="ORF">B5E88_07440</name>
    <name evidence="3" type="ORF">P7H47_08175</name>
</gene>
<dbReference type="Pfam" id="PF00156">
    <property type="entry name" value="Pribosyltran"/>
    <property type="match status" value="1"/>
</dbReference>
<evidence type="ECO:0000313" key="4">
    <source>
        <dbReference type="EMBL" id="OUQ10022.1"/>
    </source>
</evidence>
<comment type="caution">
    <text evidence="4">The sequence shown here is derived from an EMBL/GenBank/DDBJ whole genome shotgun (WGS) entry which is preliminary data.</text>
</comment>
<keyword evidence="4" id="KW-0328">Glycosyltransferase</keyword>
<proteinExistence type="inferred from homology"/>
<dbReference type="InterPro" id="IPR029057">
    <property type="entry name" value="PRTase-like"/>
</dbReference>
<evidence type="ECO:0000256" key="1">
    <source>
        <dbReference type="ARBA" id="ARBA00008007"/>
    </source>
</evidence>
<evidence type="ECO:0000313" key="3">
    <source>
        <dbReference type="EMBL" id="MDT2797213.1"/>
    </source>
</evidence>
<name>A0A1Y4QZU4_9ENTE</name>
<protein>
    <submittedName>
        <fullName evidence="4">Amidophosphoribosyltransferase</fullName>
    </submittedName>
    <submittedName>
        <fullName evidence="3">ComF family protein</fullName>
    </submittedName>
</protein>
<dbReference type="EMBL" id="JARQBI010000019">
    <property type="protein sequence ID" value="MDT2797213.1"/>
    <property type="molecule type" value="Genomic_DNA"/>
</dbReference>
<dbReference type="InterPro" id="IPR000836">
    <property type="entry name" value="PRTase_dom"/>
</dbReference>
<dbReference type="PANTHER" id="PTHR47505:SF1">
    <property type="entry name" value="DNA UTILIZATION PROTEIN YHGH"/>
    <property type="match status" value="1"/>
</dbReference>
<evidence type="ECO:0000259" key="2">
    <source>
        <dbReference type="Pfam" id="PF00156"/>
    </source>
</evidence>